<dbReference type="PANTHER" id="PTHR45884:SF3">
    <property type="entry name" value="N-ACETYLTRANSFERASE ESCO2"/>
    <property type="match status" value="1"/>
</dbReference>
<feature type="domain" description="N-acetyltransferase ESCO acetyl-transferase" evidence="13">
    <location>
        <begin position="456"/>
        <end position="524"/>
    </location>
</feature>
<comment type="subcellular location">
    <subcellularLocation>
        <location evidence="1">Nucleus</location>
    </subcellularLocation>
</comment>
<evidence type="ECO:0000256" key="2">
    <source>
        <dbReference type="ARBA" id="ARBA00005816"/>
    </source>
</evidence>
<dbReference type="Pfam" id="PF13880">
    <property type="entry name" value="Acetyltransf_13"/>
    <property type="match status" value="1"/>
</dbReference>
<accession>A0A8D0GSZ9</accession>
<dbReference type="GO" id="GO:0071168">
    <property type="term" value="P:protein localization to chromatin"/>
    <property type="evidence" value="ECO:0007669"/>
    <property type="project" value="Ensembl"/>
</dbReference>
<evidence type="ECO:0000256" key="9">
    <source>
        <dbReference type="ARBA" id="ARBA00023315"/>
    </source>
</evidence>
<evidence type="ECO:0000256" key="4">
    <source>
        <dbReference type="ARBA" id="ARBA00022723"/>
    </source>
</evidence>
<dbReference type="GO" id="GO:0030054">
    <property type="term" value="C:cell junction"/>
    <property type="evidence" value="ECO:0007669"/>
    <property type="project" value="Ensembl"/>
</dbReference>
<dbReference type="InterPro" id="IPR028005">
    <property type="entry name" value="AcTrfase_ESCO_Znf_dom"/>
</dbReference>
<dbReference type="GO" id="GO:0010369">
    <property type="term" value="C:chromocenter"/>
    <property type="evidence" value="ECO:0007669"/>
    <property type="project" value="Ensembl"/>
</dbReference>
<dbReference type="GO" id="GO:0001741">
    <property type="term" value="C:XY body"/>
    <property type="evidence" value="ECO:0007669"/>
    <property type="project" value="Ensembl"/>
</dbReference>
<dbReference type="Pfam" id="PF13878">
    <property type="entry name" value="zf-C2H2_3"/>
    <property type="match status" value="1"/>
</dbReference>
<evidence type="ECO:0000256" key="5">
    <source>
        <dbReference type="ARBA" id="ARBA00022771"/>
    </source>
</evidence>
<feature type="domain" description="N-acetyltransferase ESCO zinc-finger" evidence="12">
    <location>
        <begin position="304"/>
        <end position="339"/>
    </location>
</feature>
<dbReference type="GO" id="GO:0008270">
    <property type="term" value="F:zinc ion binding"/>
    <property type="evidence" value="ECO:0007669"/>
    <property type="project" value="UniProtKB-KW"/>
</dbReference>
<name>A0A8D0GSZ9_SPHPU</name>
<dbReference type="OMA" id="FGTTVCK"/>
<organism evidence="14 15">
    <name type="scientific">Sphenodon punctatus</name>
    <name type="common">Tuatara</name>
    <name type="synonym">Hatteria punctata</name>
    <dbReference type="NCBI Taxonomy" id="8508"/>
    <lineage>
        <taxon>Eukaryota</taxon>
        <taxon>Metazoa</taxon>
        <taxon>Chordata</taxon>
        <taxon>Craniata</taxon>
        <taxon>Vertebrata</taxon>
        <taxon>Euteleostomi</taxon>
        <taxon>Lepidosauria</taxon>
        <taxon>Sphenodontia</taxon>
        <taxon>Sphenodontidae</taxon>
        <taxon>Sphenodon</taxon>
    </lineage>
</organism>
<feature type="compositionally biased region" description="Polar residues" evidence="11">
    <location>
        <begin position="48"/>
        <end position="68"/>
    </location>
</feature>
<keyword evidence="15" id="KW-1185">Reference proteome</keyword>
<evidence type="ECO:0000256" key="3">
    <source>
        <dbReference type="ARBA" id="ARBA00022679"/>
    </source>
</evidence>
<dbReference type="InterPro" id="IPR028009">
    <property type="entry name" value="ESCO_Acetyltransf_dom"/>
</dbReference>
<proteinExistence type="inferred from homology"/>
<feature type="region of interest" description="Disordered" evidence="11">
    <location>
        <begin position="117"/>
        <end position="189"/>
    </location>
</feature>
<evidence type="ECO:0000313" key="14">
    <source>
        <dbReference type="Ensembl" id="ENSSPUP00000013417.1"/>
    </source>
</evidence>
<feature type="region of interest" description="Disordered" evidence="11">
    <location>
        <begin position="25"/>
        <end position="89"/>
    </location>
</feature>
<feature type="compositionally biased region" description="Polar residues" evidence="11">
    <location>
        <begin position="122"/>
        <end position="138"/>
    </location>
</feature>
<sequence length="537" mass="60197">MATRTPRKRKRMKKLLLNFADDWSPVKTFPTQTKWASSSSDEDKENQDSPLKSSPSRKLDSSPVQTATVPMEAHREPPRKMSPKSGSPYKAVVSTMSFYSKGKSYLTPLERKLVNEIHPLGQRNSDGNLPSASRTDTPQVEVKPVGNTDSKAPKRRRDPRQTKTQPRNSKKAKMEMAPVAPALGKEHSSLTVEKKTEAPFRVLTMKVKPVLKLQVGAAFFSTGKRFHAASKKELPSPVAPPPISRPAAKGDQPREAAAPGPPDVVYSLFSPSVTNRKRYVVSSHAPLAQCLGKLNLKGKKRHQDAGQKHFCPVMCKACGMIYSAANPEDEAQHIQHHQRFLEGIKFVGWKKEHVVEKFWDGKIILVRPNDPKYATKKAEEVRELVDHELGFKQVVLSCPAKTKTYLFVYDKKIVGCLVAEQIKQAFRVLSEPCPPVSPNQNALEHHRAWRCSTKPEPAICGVSRIWVLSLMRRKGIARRLVDVVRNTFIFGCYLSTEEIAFSDPTPDGKLFATKYCQTPNFLVYNFIKASSEHAHMC</sequence>
<dbReference type="GO" id="GO:0007059">
    <property type="term" value="P:chromosome segregation"/>
    <property type="evidence" value="ECO:0007669"/>
    <property type="project" value="Ensembl"/>
</dbReference>
<dbReference type="GO" id="GO:0005654">
    <property type="term" value="C:nucleoplasm"/>
    <property type="evidence" value="ECO:0007669"/>
    <property type="project" value="Ensembl"/>
</dbReference>
<dbReference type="AlphaFoldDB" id="A0A8D0GSZ9"/>
<keyword evidence="9" id="KW-0012">Acyltransferase</keyword>
<keyword evidence="6" id="KW-0862">Zinc</keyword>
<dbReference type="GO" id="GO:0035861">
    <property type="term" value="C:site of double-strand break"/>
    <property type="evidence" value="ECO:0007669"/>
    <property type="project" value="Ensembl"/>
</dbReference>
<evidence type="ECO:0000256" key="6">
    <source>
        <dbReference type="ARBA" id="ARBA00022833"/>
    </source>
</evidence>
<gene>
    <name evidence="14" type="primary">ESCO2</name>
</gene>
<evidence type="ECO:0000256" key="7">
    <source>
        <dbReference type="ARBA" id="ARBA00023242"/>
    </source>
</evidence>
<dbReference type="Proteomes" id="UP000694392">
    <property type="component" value="Unplaced"/>
</dbReference>
<reference evidence="14" key="1">
    <citation type="submission" date="2025-08" db="UniProtKB">
        <authorList>
            <consortium name="Ensembl"/>
        </authorList>
    </citation>
    <scope>IDENTIFICATION</scope>
</reference>
<feature type="region of interest" description="Disordered" evidence="11">
    <location>
        <begin position="230"/>
        <end position="262"/>
    </location>
</feature>
<dbReference type="GO" id="GO:0061733">
    <property type="term" value="F:protein-lysine-acetyltransferase activity"/>
    <property type="evidence" value="ECO:0007669"/>
    <property type="project" value="TreeGrafter"/>
</dbReference>
<keyword evidence="5" id="KW-0863">Zinc-finger</keyword>
<dbReference type="GeneTree" id="ENSGT00940000158598"/>
<evidence type="ECO:0000313" key="15">
    <source>
        <dbReference type="Proteomes" id="UP000694392"/>
    </source>
</evidence>
<dbReference type="GO" id="GO:0005794">
    <property type="term" value="C:Golgi apparatus"/>
    <property type="evidence" value="ECO:0007669"/>
    <property type="project" value="Ensembl"/>
</dbReference>
<keyword evidence="4" id="KW-0479">Metal-binding</keyword>
<evidence type="ECO:0000256" key="11">
    <source>
        <dbReference type="SAM" id="MobiDB-lite"/>
    </source>
</evidence>
<evidence type="ECO:0000259" key="13">
    <source>
        <dbReference type="Pfam" id="PF13880"/>
    </source>
</evidence>
<dbReference type="GO" id="GO:0006275">
    <property type="term" value="P:regulation of DNA replication"/>
    <property type="evidence" value="ECO:0007669"/>
    <property type="project" value="Ensembl"/>
</dbReference>
<dbReference type="GO" id="GO:0004468">
    <property type="term" value="F:L-lysine N-acetyltransferase activity, acting on acetyl phosphate as donor"/>
    <property type="evidence" value="ECO:0007669"/>
    <property type="project" value="Ensembl"/>
</dbReference>
<protein>
    <submittedName>
        <fullName evidence="14">Establishment of sister chromatid cohesion N-acetyltransferase 2</fullName>
    </submittedName>
</protein>
<evidence type="ECO:0000259" key="12">
    <source>
        <dbReference type="Pfam" id="PF13878"/>
    </source>
</evidence>
<keyword evidence="8" id="KW-0131">Cell cycle</keyword>
<dbReference type="Ensembl" id="ENSSPUT00000014303.1">
    <property type="protein sequence ID" value="ENSSPUP00000013417.1"/>
    <property type="gene ID" value="ENSSPUG00000010286.1"/>
</dbReference>
<dbReference type="GO" id="GO:0002244">
    <property type="term" value="P:hematopoietic progenitor cell differentiation"/>
    <property type="evidence" value="ECO:0007669"/>
    <property type="project" value="Ensembl"/>
</dbReference>
<dbReference type="GO" id="GO:0007064">
    <property type="term" value="P:mitotic sister chromatid cohesion"/>
    <property type="evidence" value="ECO:0007669"/>
    <property type="project" value="TreeGrafter"/>
</dbReference>
<comment type="similarity">
    <text evidence="2">Belongs to the acetyltransferase family. ECO subfamily.</text>
</comment>
<evidence type="ECO:0000256" key="1">
    <source>
        <dbReference type="ARBA" id="ARBA00004123"/>
    </source>
</evidence>
<dbReference type="GO" id="GO:0006302">
    <property type="term" value="P:double-strand break repair"/>
    <property type="evidence" value="ECO:0007669"/>
    <property type="project" value="Ensembl"/>
</dbReference>
<dbReference type="GO" id="GO:0005721">
    <property type="term" value="C:pericentric heterochromatin"/>
    <property type="evidence" value="ECO:0007669"/>
    <property type="project" value="Ensembl"/>
</dbReference>
<comment type="catalytic activity">
    <reaction evidence="10">
        <text>L-lysyl-[protein] + acetyl-CoA = N(6)-acetyl-L-lysyl-[protein] + CoA + H(+)</text>
        <dbReference type="Rhea" id="RHEA:45948"/>
        <dbReference type="Rhea" id="RHEA-COMP:9752"/>
        <dbReference type="Rhea" id="RHEA-COMP:10731"/>
        <dbReference type="ChEBI" id="CHEBI:15378"/>
        <dbReference type="ChEBI" id="CHEBI:29969"/>
        <dbReference type="ChEBI" id="CHEBI:57287"/>
        <dbReference type="ChEBI" id="CHEBI:57288"/>
        <dbReference type="ChEBI" id="CHEBI:61930"/>
    </reaction>
</comment>
<evidence type="ECO:0000256" key="8">
    <source>
        <dbReference type="ARBA" id="ARBA00023306"/>
    </source>
</evidence>
<keyword evidence="3" id="KW-0808">Transferase</keyword>
<dbReference type="PANTHER" id="PTHR45884">
    <property type="entry name" value="N-ACETYLTRANSFERASE ECO"/>
    <property type="match status" value="1"/>
</dbReference>
<keyword evidence="7" id="KW-0539">Nucleus</keyword>
<feature type="compositionally biased region" description="Polar residues" evidence="11">
    <location>
        <begin position="29"/>
        <end position="39"/>
    </location>
</feature>
<reference evidence="14" key="2">
    <citation type="submission" date="2025-09" db="UniProtKB">
        <authorList>
            <consortium name="Ensembl"/>
        </authorList>
    </citation>
    <scope>IDENTIFICATION</scope>
</reference>
<evidence type="ECO:0000256" key="10">
    <source>
        <dbReference type="ARBA" id="ARBA00047902"/>
    </source>
</evidence>